<sequence length="123" mass="13125">MSMSAISWFELPAHELNRAVKFYETILAVSLRREIIGDEMGIFPSGEMGVSGCVVKSEGYEPSAKGAVVYLQAEPTLGTVLSRVGPAGGQILVPATELPQGMGFYAHILDTEGNRVGLHSMKA</sequence>
<name>A0ABV7H260_9BURK</name>
<dbReference type="PANTHER" id="PTHR33993">
    <property type="entry name" value="GLYOXALASE-RELATED"/>
    <property type="match status" value="1"/>
</dbReference>
<proteinExistence type="predicted"/>
<keyword evidence="2" id="KW-1185">Reference proteome</keyword>
<reference evidence="2" key="1">
    <citation type="journal article" date="2019" name="Int. J. Syst. Evol. Microbiol.">
        <title>The Global Catalogue of Microorganisms (GCM) 10K type strain sequencing project: providing services to taxonomists for standard genome sequencing and annotation.</title>
        <authorList>
            <consortium name="The Broad Institute Genomics Platform"/>
            <consortium name="The Broad Institute Genome Sequencing Center for Infectious Disease"/>
            <person name="Wu L."/>
            <person name="Ma J."/>
        </authorList>
    </citation>
    <scope>NUCLEOTIDE SEQUENCE [LARGE SCALE GENOMIC DNA]</scope>
    <source>
        <strain evidence="2">KCTC 52168</strain>
    </source>
</reference>
<dbReference type="Gene3D" id="3.10.180.10">
    <property type="entry name" value="2,3-Dihydroxybiphenyl 1,2-Dioxygenase, domain 1"/>
    <property type="match status" value="1"/>
</dbReference>
<evidence type="ECO:0000313" key="1">
    <source>
        <dbReference type="EMBL" id="MFC3146315.1"/>
    </source>
</evidence>
<organism evidence="1 2">
    <name type="scientific">Piscinibacterium candidicorallinum</name>
    <dbReference type="NCBI Taxonomy" id="1793872"/>
    <lineage>
        <taxon>Bacteria</taxon>
        <taxon>Pseudomonadati</taxon>
        <taxon>Pseudomonadota</taxon>
        <taxon>Betaproteobacteria</taxon>
        <taxon>Burkholderiales</taxon>
        <taxon>Piscinibacterium</taxon>
    </lineage>
</organism>
<dbReference type="Proteomes" id="UP001595556">
    <property type="component" value="Unassembled WGS sequence"/>
</dbReference>
<comment type="caution">
    <text evidence="1">The sequence shown here is derived from an EMBL/GenBank/DDBJ whole genome shotgun (WGS) entry which is preliminary data.</text>
</comment>
<dbReference type="EMBL" id="JBHRTI010000003">
    <property type="protein sequence ID" value="MFC3146315.1"/>
    <property type="molecule type" value="Genomic_DNA"/>
</dbReference>
<dbReference type="SUPFAM" id="SSF54593">
    <property type="entry name" value="Glyoxalase/Bleomycin resistance protein/Dihydroxybiphenyl dioxygenase"/>
    <property type="match status" value="1"/>
</dbReference>
<gene>
    <name evidence="1" type="ORF">ACFOEN_01515</name>
</gene>
<dbReference type="InterPro" id="IPR029068">
    <property type="entry name" value="Glyas_Bleomycin-R_OHBP_Dase"/>
</dbReference>
<protein>
    <submittedName>
        <fullName evidence="1">VOC family protein</fullName>
    </submittedName>
</protein>
<dbReference type="PANTHER" id="PTHR33993:SF2">
    <property type="entry name" value="VOC DOMAIN-CONTAINING PROTEIN"/>
    <property type="match status" value="1"/>
</dbReference>
<dbReference type="RefSeq" id="WP_377300593.1">
    <property type="nucleotide sequence ID" value="NZ_CP180191.1"/>
</dbReference>
<evidence type="ECO:0000313" key="2">
    <source>
        <dbReference type="Proteomes" id="UP001595556"/>
    </source>
</evidence>
<accession>A0ABV7H260</accession>
<dbReference type="InterPro" id="IPR052164">
    <property type="entry name" value="Anthracycline_SecMetBiosynth"/>
</dbReference>
<dbReference type="CDD" id="cd07247">
    <property type="entry name" value="SgaA_N_like"/>
    <property type="match status" value="1"/>
</dbReference>